<feature type="compositionally biased region" description="Polar residues" evidence="1">
    <location>
        <begin position="1"/>
        <end position="11"/>
    </location>
</feature>
<proteinExistence type="predicted"/>
<sequence length="454" mass="49721">MDVISRQSLNTPPSPIANKNAGIQGTQTVEVAQINYGGKEVKAQKISAELFKAMGQGEKANMFSRAIVPLVGNRTDDIVKSGGFSVRLSDMAGVEAKEASVNKDYGITSLKSSEAQALGSLRTGGGTCGNLSSLVFLTRAAQGHELPLQRIGWSHPTDGNVNHAFTVEGPDKNGMCAVYDSYGSEPSVHLLPYSTLVKTLDDDENYEVLDKRAPNPNGDAQIRDMLKNEIVKGLYSGAQYKDAFPVLPGGYESHCMRIVSVSGHMYDVPHFKEADAPVFYINESTNEKSSFSTMSKPLYDLLHTDTAQTDFAEEIEEMANVKHDGDTLAYNMSQLAQHIEDHELMDEHDAIDDQQMQPQLVREDSKLSTGSIDSFRSDDSDGEWGPMSFADFRHLANDIINKGNKEALTQMLQFANITDNDDLTVTQQGLKAELLTNIRTMLGDQSVNILTENP</sequence>
<dbReference type="Proteomes" id="UP000032568">
    <property type="component" value="Chromosome pTact"/>
</dbReference>
<organism evidence="2 3">
    <name type="scientific">Thalassomonas actiniarum</name>
    <dbReference type="NCBI Taxonomy" id="485447"/>
    <lineage>
        <taxon>Bacteria</taxon>
        <taxon>Pseudomonadati</taxon>
        <taxon>Pseudomonadota</taxon>
        <taxon>Gammaproteobacteria</taxon>
        <taxon>Alteromonadales</taxon>
        <taxon>Colwelliaceae</taxon>
        <taxon>Thalassomonas</taxon>
    </lineage>
</organism>
<dbReference type="RefSeq" id="WP_044833087.1">
    <property type="nucleotide sequence ID" value="NZ_CP059736.1"/>
</dbReference>
<dbReference type="EMBL" id="CP059736">
    <property type="protein sequence ID" value="WDE02514.1"/>
    <property type="molecule type" value="Genomic_DNA"/>
</dbReference>
<dbReference type="KEGG" id="tact:SG35_029340"/>
<evidence type="ECO:0000256" key="1">
    <source>
        <dbReference type="SAM" id="MobiDB-lite"/>
    </source>
</evidence>
<keyword evidence="3" id="KW-1185">Reference proteome</keyword>
<dbReference type="AlphaFoldDB" id="A0AAE9YY54"/>
<reference evidence="2 3" key="2">
    <citation type="journal article" date="2022" name="Mar. Drugs">
        <title>Bioassay-Guided Fractionation Leads to the Detection of Cholic Acid Generated by the Rare Thalassomonas sp.</title>
        <authorList>
            <person name="Pheiffer F."/>
            <person name="Schneider Y.K."/>
            <person name="Hansen E.H."/>
            <person name="Andersen J.H."/>
            <person name="Isaksson J."/>
            <person name="Busche T."/>
            <person name="R C."/>
            <person name="Kalinowski J."/>
            <person name="Zyl L.V."/>
            <person name="Trindade M."/>
        </authorList>
    </citation>
    <scope>NUCLEOTIDE SEQUENCE [LARGE SCALE GENOMIC DNA]</scope>
    <source>
        <strain evidence="2 3">A5K-106</strain>
    </source>
</reference>
<protein>
    <submittedName>
        <fullName evidence="2">Uncharacterized protein</fullName>
    </submittedName>
</protein>
<reference evidence="2 3" key="1">
    <citation type="journal article" date="2015" name="Genome Announc.">
        <title>Draft Genome Sequences of Marine Isolates of Thalassomonas viridans and Thalassomonas actiniarum.</title>
        <authorList>
            <person name="Olonade I."/>
            <person name="van Zyl L.J."/>
            <person name="Trindade M."/>
        </authorList>
    </citation>
    <scope>NUCLEOTIDE SEQUENCE [LARGE SCALE GENOMIC DNA]</scope>
    <source>
        <strain evidence="2 3">A5K-106</strain>
    </source>
</reference>
<gene>
    <name evidence="2" type="ORF">SG35_029340</name>
</gene>
<feature type="region of interest" description="Disordered" evidence="1">
    <location>
        <begin position="1"/>
        <end position="21"/>
    </location>
</feature>
<evidence type="ECO:0000313" key="2">
    <source>
        <dbReference type="EMBL" id="WDE02514.1"/>
    </source>
</evidence>
<evidence type="ECO:0000313" key="3">
    <source>
        <dbReference type="Proteomes" id="UP000032568"/>
    </source>
</evidence>
<accession>A0AAE9YY54</accession>
<name>A0AAE9YY54_9GAMM</name>